<sequence length="149" mass="17027">MSAALPIRSAADSYLNDNGKLEFKVDRVQQTNQERNEKGQQETELDKSGIELFNSEVEKQMKDKQMNEQKEMKELANSLFLNPKKIDNVKETEKQLFSKEYYVTSNGNEMDQSQTNTDSAISPVLIGLIMASIIFICVVTGIIIRKIWM</sequence>
<name>A0AAX2CFX4_9BACI</name>
<keyword evidence="4 8" id="KW-0812">Transmembrane</keyword>
<feature type="region of interest" description="Disordered" evidence="7">
    <location>
        <begin position="19"/>
        <end position="48"/>
    </location>
</feature>
<evidence type="ECO:0000256" key="7">
    <source>
        <dbReference type="SAM" id="MobiDB-lite"/>
    </source>
</evidence>
<organism evidence="9 10">
    <name type="scientific">Bacillus cytotoxicus</name>
    <dbReference type="NCBI Taxonomy" id="580165"/>
    <lineage>
        <taxon>Bacteria</taxon>
        <taxon>Bacillati</taxon>
        <taxon>Bacillota</taxon>
        <taxon>Bacilli</taxon>
        <taxon>Bacillales</taxon>
        <taxon>Bacillaceae</taxon>
        <taxon>Bacillus</taxon>
        <taxon>Bacillus cereus group</taxon>
    </lineage>
</organism>
<evidence type="ECO:0000256" key="2">
    <source>
        <dbReference type="ARBA" id="ARBA00008570"/>
    </source>
</evidence>
<evidence type="ECO:0000256" key="8">
    <source>
        <dbReference type="SAM" id="Phobius"/>
    </source>
</evidence>
<dbReference type="EMBL" id="FMIK01000023">
    <property type="protein sequence ID" value="SCL90752.1"/>
    <property type="molecule type" value="Genomic_DNA"/>
</dbReference>
<keyword evidence="3" id="KW-1003">Cell membrane</keyword>
<gene>
    <name evidence="9" type="ORF">BCB44BAC_01774</name>
</gene>
<evidence type="ECO:0000256" key="6">
    <source>
        <dbReference type="ARBA" id="ARBA00023136"/>
    </source>
</evidence>
<dbReference type="Proteomes" id="UP000242164">
    <property type="component" value="Unassembled WGS sequence"/>
</dbReference>
<reference evidence="9 10" key="1">
    <citation type="submission" date="2016-08" db="EMBL/GenBank/DDBJ databases">
        <authorList>
            <person name="Loux V."/>
            <person name="Rue O."/>
        </authorList>
    </citation>
    <scope>NUCLEOTIDE SEQUENCE [LARGE SCALE GENOMIC DNA]</scope>
    <source>
        <strain evidence="9 10">AFSSA_08CEB44bac</strain>
    </source>
</reference>
<comment type="caution">
    <text evidence="9">The sequence shown here is derived from an EMBL/GenBank/DDBJ whole genome shotgun (WGS) entry which is preliminary data.</text>
</comment>
<evidence type="ECO:0000313" key="9">
    <source>
        <dbReference type="EMBL" id="SCL90752.1"/>
    </source>
</evidence>
<evidence type="ECO:0000256" key="5">
    <source>
        <dbReference type="ARBA" id="ARBA00022989"/>
    </source>
</evidence>
<dbReference type="InterPro" id="IPR034026">
    <property type="entry name" value="EssA"/>
</dbReference>
<evidence type="ECO:0000256" key="4">
    <source>
        <dbReference type="ARBA" id="ARBA00022692"/>
    </source>
</evidence>
<dbReference type="NCBIfam" id="TIGR03927">
    <property type="entry name" value="T7SS_EssA_Firm"/>
    <property type="match status" value="1"/>
</dbReference>
<evidence type="ECO:0000256" key="3">
    <source>
        <dbReference type="ARBA" id="ARBA00022475"/>
    </source>
</evidence>
<protein>
    <recommendedName>
        <fullName evidence="11">ESAT-6 secretion machinery protein EssA</fullName>
    </recommendedName>
</protein>
<dbReference type="AlphaFoldDB" id="A0AAX2CFX4"/>
<feature type="transmembrane region" description="Helical" evidence="8">
    <location>
        <begin position="120"/>
        <end position="144"/>
    </location>
</feature>
<feature type="compositionally biased region" description="Basic and acidic residues" evidence="7">
    <location>
        <begin position="34"/>
        <end position="48"/>
    </location>
</feature>
<comment type="similarity">
    <text evidence="2">Belongs to the EssA family.</text>
</comment>
<keyword evidence="5 8" id="KW-1133">Transmembrane helix</keyword>
<dbReference type="GO" id="GO:0005886">
    <property type="term" value="C:plasma membrane"/>
    <property type="evidence" value="ECO:0007669"/>
    <property type="project" value="UniProtKB-SubCell"/>
</dbReference>
<dbReference type="InterPro" id="IPR018920">
    <property type="entry name" value="EssA/YueC"/>
</dbReference>
<proteinExistence type="inferred from homology"/>
<accession>A0AAX2CFX4</accession>
<keyword evidence="6 8" id="KW-0472">Membrane</keyword>
<comment type="subcellular location">
    <subcellularLocation>
        <location evidence="1">Cell membrane</location>
        <topology evidence="1">Single-pass membrane protein</topology>
    </subcellularLocation>
</comment>
<evidence type="ECO:0000256" key="1">
    <source>
        <dbReference type="ARBA" id="ARBA00004162"/>
    </source>
</evidence>
<dbReference type="Pfam" id="PF10661">
    <property type="entry name" value="EssA"/>
    <property type="match status" value="1"/>
</dbReference>
<evidence type="ECO:0008006" key="11">
    <source>
        <dbReference type="Google" id="ProtNLM"/>
    </source>
</evidence>
<evidence type="ECO:0000313" key="10">
    <source>
        <dbReference type="Proteomes" id="UP000242164"/>
    </source>
</evidence>